<dbReference type="Pfam" id="PF01863">
    <property type="entry name" value="YgjP-like"/>
    <property type="match status" value="1"/>
</dbReference>
<proteinExistence type="predicted"/>
<evidence type="ECO:0000313" key="3">
    <source>
        <dbReference type="Proteomes" id="UP000321089"/>
    </source>
</evidence>
<evidence type="ECO:0000259" key="1">
    <source>
        <dbReference type="Pfam" id="PF01863"/>
    </source>
</evidence>
<dbReference type="InterPro" id="IPR002725">
    <property type="entry name" value="YgjP-like_metallopeptidase"/>
</dbReference>
<dbReference type="InterPro" id="IPR053136">
    <property type="entry name" value="UTP_pyrophosphatase-like"/>
</dbReference>
<dbReference type="EMBL" id="BKBC01000136">
    <property type="protein sequence ID" value="GEQ23520.1"/>
    <property type="molecule type" value="Genomic_DNA"/>
</dbReference>
<dbReference type="RefSeq" id="WP_241393626.1">
    <property type="nucleotide sequence ID" value="NZ_BKBC01000136.1"/>
</dbReference>
<dbReference type="CDD" id="cd07344">
    <property type="entry name" value="M48_yhfN_like"/>
    <property type="match status" value="1"/>
</dbReference>
<feature type="domain" description="YgjP-like metallopeptidase" evidence="1">
    <location>
        <begin position="1"/>
        <end position="48"/>
    </location>
</feature>
<comment type="caution">
    <text evidence="2">The sequence shown here is derived from an EMBL/GenBank/DDBJ whole genome shotgun (WGS) entry which is preliminary data.</text>
</comment>
<organism evidence="2 3">
    <name type="scientific">Clostridium butyricum</name>
    <dbReference type="NCBI Taxonomy" id="1492"/>
    <lineage>
        <taxon>Bacteria</taxon>
        <taxon>Bacillati</taxon>
        <taxon>Bacillota</taxon>
        <taxon>Clostridia</taxon>
        <taxon>Eubacteriales</taxon>
        <taxon>Clostridiaceae</taxon>
        <taxon>Clostridium</taxon>
    </lineage>
</organism>
<reference evidence="2 3" key="1">
    <citation type="submission" date="2019-07" db="EMBL/GenBank/DDBJ databases">
        <title>Whole genome shotgun sequence of Clostridium butyricum NBRC 3858.</title>
        <authorList>
            <person name="Hosoyama A."/>
            <person name="Uohara A."/>
            <person name="Ohji S."/>
            <person name="Ichikawa N."/>
        </authorList>
    </citation>
    <scope>NUCLEOTIDE SEQUENCE [LARGE SCALE GENOMIC DNA]</scope>
    <source>
        <strain evidence="2 3">NBRC 3858</strain>
    </source>
</reference>
<dbReference type="Proteomes" id="UP000321089">
    <property type="component" value="Unassembled WGS sequence"/>
</dbReference>
<protein>
    <recommendedName>
        <fullName evidence="1">YgjP-like metallopeptidase domain-containing protein</fullName>
    </recommendedName>
</protein>
<gene>
    <name evidence="2" type="ORF">CBU02nite_40260</name>
</gene>
<dbReference type="PANTHER" id="PTHR30399:SF1">
    <property type="entry name" value="UTP PYROPHOSPHATASE"/>
    <property type="match status" value="1"/>
</dbReference>
<accession>A0A512TTB2</accession>
<dbReference type="AlphaFoldDB" id="A0A512TTB2"/>
<evidence type="ECO:0000313" key="2">
    <source>
        <dbReference type="EMBL" id="GEQ23520.1"/>
    </source>
</evidence>
<dbReference type="Gene3D" id="3.30.2010.10">
    <property type="entry name" value="Metalloproteases ('zincins'), catalytic domain"/>
    <property type="match status" value="1"/>
</dbReference>
<name>A0A512TTB2_CLOBU</name>
<dbReference type="PANTHER" id="PTHR30399">
    <property type="entry name" value="UNCHARACTERIZED PROTEIN YGJP"/>
    <property type="match status" value="1"/>
</dbReference>
<sequence length="54" mass="6563">MAPSNILDYIIVHELCHMKYKNHSKEFWDSVCEILPDYEIRREWLKNNGIKLDL</sequence>